<dbReference type="PANTHER" id="PTHR38007">
    <property type="entry name" value="CRISPR SYSTEM CMS PROTEIN CSM5"/>
    <property type="match status" value="1"/>
</dbReference>
<protein>
    <recommendedName>
        <fullName evidence="3">CRISPR system Cms protein Csm5</fullName>
    </recommendedName>
    <alternativeName>
        <fullName evidence="6">CRISPR type III A-associated protein Csm5</fullName>
    </alternativeName>
</protein>
<dbReference type="HOGENOM" id="CLU_036878_0_0_9"/>
<evidence type="ECO:0000259" key="7">
    <source>
        <dbReference type="Pfam" id="PF03787"/>
    </source>
</evidence>
<dbReference type="STRING" id="1064535.MELS_1368"/>
<gene>
    <name evidence="8" type="ORF">MELS_1368</name>
</gene>
<evidence type="ECO:0000313" key="8">
    <source>
        <dbReference type="EMBL" id="CCC73589.1"/>
    </source>
</evidence>
<sequence>MINAEKWEHKTYELTCISPIHVGNGEVLKQYEYIFTKDRNQQRVYFLDKAKWMNFLIRHHLIDDYASQVFSGKMNLRGWLQAQRLGSLSTIIREICISSADVYLVRDVKQRLNDIHRQVKTPDGTPYIPGSTLKGAIRSAILFHDIRQHPDDYRLFWSRIKAAMKARERDRYDKQMGHLVQAIERKAFARLKQYKNQPDDALQSVMKGLSVSDAMLVGHERDTVILQKYDVSAVCREGLDGHSLALFRECIPAGRKFRFSMTLDRDIAKRIGITTLDDIWQWVRDYLAFGLAQEKAVFGHEYKGKFEESKLADIRLGGGTGFLTKTVYYALAPKEEGRTVLAEFFDKVLFTRRSCHHHMTKDDKLTPRTLKLAWVHDDCQILGLAAVKEVASC</sequence>
<reference evidence="8 9" key="1">
    <citation type="journal article" date="2011" name="J. Bacteriol.">
        <title>Genome Sequence of the Ruminal Bacterium Megasphaera elsdenii.</title>
        <authorList>
            <person name="Marx H."/>
            <person name="Graf A.B."/>
            <person name="Tatto N."/>
            <person name="Thallinger G.G."/>
            <person name="Mattanovich D."/>
            <person name="Sauer M."/>
        </authorList>
    </citation>
    <scope>NUCLEOTIDE SEQUENCE [LARGE SCALE GENOMIC DNA]</scope>
    <source>
        <strain evidence="8 9">DSM 20460</strain>
    </source>
</reference>
<comment type="function">
    <text evidence="1">This subunit might be involved in maturation of a crRNA intermediate to its mature form.</text>
</comment>
<dbReference type="Proteomes" id="UP000010111">
    <property type="component" value="Chromosome"/>
</dbReference>
<organism evidence="8 9">
    <name type="scientific">Megasphaera elsdenii DSM 20460</name>
    <dbReference type="NCBI Taxonomy" id="1064535"/>
    <lineage>
        <taxon>Bacteria</taxon>
        <taxon>Bacillati</taxon>
        <taxon>Bacillota</taxon>
        <taxon>Negativicutes</taxon>
        <taxon>Veillonellales</taxon>
        <taxon>Veillonellaceae</taxon>
        <taxon>Megasphaera</taxon>
    </lineage>
</organism>
<evidence type="ECO:0000256" key="2">
    <source>
        <dbReference type="ARBA" id="ARBA00006680"/>
    </source>
</evidence>
<evidence type="ECO:0000313" key="9">
    <source>
        <dbReference type="Proteomes" id="UP000010111"/>
    </source>
</evidence>
<dbReference type="InterPro" id="IPR005537">
    <property type="entry name" value="RAMP_III_fam"/>
</dbReference>
<keyword evidence="4" id="KW-0694">RNA-binding</keyword>
<dbReference type="KEGG" id="med:MELS_1368"/>
<dbReference type="GO" id="GO:0003723">
    <property type="term" value="F:RNA binding"/>
    <property type="evidence" value="ECO:0007669"/>
    <property type="project" value="UniProtKB-KW"/>
</dbReference>
<dbReference type="NCBIfam" id="TIGR01899">
    <property type="entry name" value="cas_TM1807_csm5"/>
    <property type="match status" value="1"/>
</dbReference>
<dbReference type="GO" id="GO:0051607">
    <property type="term" value="P:defense response to virus"/>
    <property type="evidence" value="ECO:0007669"/>
    <property type="project" value="UniProtKB-KW"/>
</dbReference>
<evidence type="ECO:0000256" key="1">
    <source>
        <dbReference type="ARBA" id="ARBA00003088"/>
    </source>
</evidence>
<evidence type="ECO:0000256" key="5">
    <source>
        <dbReference type="ARBA" id="ARBA00023118"/>
    </source>
</evidence>
<dbReference type="AlphaFoldDB" id="G0VQ61"/>
<keyword evidence="5" id="KW-0051">Antiviral defense</keyword>
<evidence type="ECO:0000256" key="4">
    <source>
        <dbReference type="ARBA" id="ARBA00022884"/>
    </source>
</evidence>
<evidence type="ECO:0000256" key="3">
    <source>
        <dbReference type="ARBA" id="ARBA00016113"/>
    </source>
</evidence>
<dbReference type="EMBL" id="HE576794">
    <property type="protein sequence ID" value="CCC73589.1"/>
    <property type="molecule type" value="Genomic_DNA"/>
</dbReference>
<dbReference type="GeneID" id="97490819"/>
<comment type="similarity">
    <text evidence="2">Belongs to the CRISPR-associated Csm5 family.</text>
</comment>
<evidence type="ECO:0000256" key="6">
    <source>
        <dbReference type="ARBA" id="ARBA00031720"/>
    </source>
</evidence>
<proteinExistence type="inferred from homology"/>
<dbReference type="RefSeq" id="WP_014016319.1">
    <property type="nucleotide sequence ID" value="NC_015873.1"/>
</dbReference>
<accession>G0VQ61</accession>
<dbReference type="Pfam" id="PF03787">
    <property type="entry name" value="RAMPs"/>
    <property type="match status" value="1"/>
</dbReference>
<dbReference type="eggNOG" id="COG1332">
    <property type="taxonomic scope" value="Bacteria"/>
</dbReference>
<dbReference type="PANTHER" id="PTHR38007:SF1">
    <property type="entry name" value="CRISPR SYSTEM CMS PROTEIN CSM5"/>
    <property type="match status" value="1"/>
</dbReference>
<feature type="domain" description="CRISPR type III-associated protein" evidence="7">
    <location>
        <begin position="13"/>
        <end position="224"/>
    </location>
</feature>
<keyword evidence="9" id="KW-1185">Reference proteome</keyword>
<dbReference type="InterPro" id="IPR010173">
    <property type="entry name" value="CRISPR-assoc_Csm5"/>
</dbReference>
<name>G0VQ61_MEGEL</name>